<protein>
    <recommendedName>
        <fullName evidence="6">ABC-2 type transporter transmembrane domain-containing protein</fullName>
    </recommendedName>
</protein>
<evidence type="ECO:0000256" key="1">
    <source>
        <dbReference type="ARBA" id="ARBA00004141"/>
    </source>
</evidence>
<dbReference type="AlphaFoldDB" id="A0A0J7ZAC4"/>
<sequence>MTTVLRGALLSYKALFTWLNPLGYLSSRIVRPVGMAIAFISLSSYYGAAIGRMLIGSSLLAGAGAVIYGMALSVGNERSYGTLGTWLAAPQNKLAAACQRALPHIADGVFGGLWTYLACGLLYGEMPLGVLPFTGLLTLAVLTTAGFGLALSALALVVEDLFIGPNAAELVLMMLTGTLVPYDRLPGFLQPVSDVLPLTHIMAAVTDRLAGSGWNTRQLLTEAAVGAGWFVVSSCFLFWTVKRASHRTELA</sequence>
<organism evidence="7 8">
    <name type="scientific">Streptomyces viridochromogenes</name>
    <dbReference type="NCBI Taxonomy" id="1938"/>
    <lineage>
        <taxon>Bacteria</taxon>
        <taxon>Bacillati</taxon>
        <taxon>Actinomycetota</taxon>
        <taxon>Actinomycetes</taxon>
        <taxon>Kitasatosporales</taxon>
        <taxon>Streptomycetaceae</taxon>
        <taxon>Streptomyces</taxon>
    </lineage>
</organism>
<accession>A0A0J7ZAC4</accession>
<dbReference type="PATRIC" id="fig|1938.3.peg.8920"/>
<dbReference type="RefSeq" id="WP_048583531.1">
    <property type="nucleotide sequence ID" value="NZ_LFNT01000030.1"/>
</dbReference>
<dbReference type="GO" id="GO:0140359">
    <property type="term" value="F:ABC-type transporter activity"/>
    <property type="evidence" value="ECO:0007669"/>
    <property type="project" value="InterPro"/>
</dbReference>
<reference evidence="7 8" key="1">
    <citation type="submission" date="2015-06" db="EMBL/GenBank/DDBJ databases">
        <authorList>
            <person name="Ju K.-S."/>
            <person name="Doroghazi J.R."/>
            <person name="Metcalf W.W."/>
        </authorList>
    </citation>
    <scope>NUCLEOTIDE SEQUENCE [LARGE SCALE GENOMIC DNA]</scope>
    <source>
        <strain evidence="7 8">NRRL 3414</strain>
    </source>
</reference>
<dbReference type="PANTHER" id="PTHR43229:SF2">
    <property type="entry name" value="NODULATION PROTEIN J"/>
    <property type="match status" value="1"/>
</dbReference>
<dbReference type="Proteomes" id="UP000037432">
    <property type="component" value="Unassembled WGS sequence"/>
</dbReference>
<dbReference type="PANTHER" id="PTHR43229">
    <property type="entry name" value="NODULATION PROTEIN J"/>
    <property type="match status" value="1"/>
</dbReference>
<dbReference type="InterPro" id="IPR013525">
    <property type="entry name" value="ABC2_TM"/>
</dbReference>
<keyword evidence="4 5" id="KW-0472">Membrane</keyword>
<dbReference type="EMBL" id="LFNT01000030">
    <property type="protein sequence ID" value="KMS72068.1"/>
    <property type="molecule type" value="Genomic_DNA"/>
</dbReference>
<evidence type="ECO:0000256" key="4">
    <source>
        <dbReference type="ARBA" id="ARBA00023136"/>
    </source>
</evidence>
<evidence type="ECO:0000256" key="3">
    <source>
        <dbReference type="ARBA" id="ARBA00022989"/>
    </source>
</evidence>
<keyword evidence="3 5" id="KW-1133">Transmembrane helix</keyword>
<feature type="transmembrane region" description="Helical" evidence="5">
    <location>
        <begin position="54"/>
        <end position="74"/>
    </location>
</feature>
<feature type="transmembrane region" description="Helical" evidence="5">
    <location>
        <begin position="130"/>
        <end position="154"/>
    </location>
</feature>
<feature type="domain" description="ABC-2 type transporter transmembrane" evidence="6">
    <location>
        <begin position="81"/>
        <end position="206"/>
    </location>
</feature>
<feature type="transmembrane region" description="Helical" evidence="5">
    <location>
        <begin position="223"/>
        <end position="241"/>
    </location>
</feature>
<evidence type="ECO:0000256" key="2">
    <source>
        <dbReference type="ARBA" id="ARBA00022692"/>
    </source>
</evidence>
<evidence type="ECO:0000256" key="5">
    <source>
        <dbReference type="SAM" id="Phobius"/>
    </source>
</evidence>
<comment type="subcellular location">
    <subcellularLocation>
        <location evidence="1">Membrane</location>
        <topology evidence="1">Multi-pass membrane protein</topology>
    </subcellularLocation>
</comment>
<keyword evidence="2 5" id="KW-0812">Transmembrane</keyword>
<name>A0A0J7ZAC4_STRVR</name>
<dbReference type="GO" id="GO:0016020">
    <property type="term" value="C:membrane"/>
    <property type="evidence" value="ECO:0007669"/>
    <property type="project" value="UniProtKB-SubCell"/>
</dbReference>
<dbReference type="Pfam" id="PF01061">
    <property type="entry name" value="ABC2_membrane"/>
    <property type="match status" value="1"/>
</dbReference>
<proteinExistence type="predicted"/>
<dbReference type="InterPro" id="IPR051784">
    <property type="entry name" value="Nod_factor_ABC_transporter"/>
</dbReference>
<feature type="transmembrane region" description="Helical" evidence="5">
    <location>
        <begin position="29"/>
        <end position="47"/>
    </location>
</feature>
<gene>
    <name evidence="7" type="ORF">ACM01_24655</name>
</gene>
<comment type="caution">
    <text evidence="7">The sequence shown here is derived from an EMBL/GenBank/DDBJ whole genome shotgun (WGS) entry which is preliminary data.</text>
</comment>
<evidence type="ECO:0000313" key="7">
    <source>
        <dbReference type="EMBL" id="KMS72068.1"/>
    </source>
</evidence>
<evidence type="ECO:0000259" key="6">
    <source>
        <dbReference type="Pfam" id="PF01061"/>
    </source>
</evidence>
<evidence type="ECO:0000313" key="8">
    <source>
        <dbReference type="Proteomes" id="UP000037432"/>
    </source>
</evidence>
<dbReference type="OrthoDB" id="4239003at2"/>